<reference evidence="3 4" key="1">
    <citation type="submission" date="2016-05" db="EMBL/GenBank/DDBJ databases">
        <title>Paenibacillus oryzae. sp. nov., isolated from the rice root.</title>
        <authorList>
            <person name="Zhang J."/>
            <person name="Zhang X."/>
        </authorList>
    </citation>
    <scope>NUCLEOTIDE SEQUENCE [LARGE SCALE GENOMIC DNA]</scope>
    <source>
        <strain evidence="3 4">1DrF-4</strain>
    </source>
</reference>
<evidence type="ECO:0000256" key="1">
    <source>
        <dbReference type="ARBA" id="ARBA00038240"/>
    </source>
</evidence>
<gene>
    <name evidence="3" type="ORF">A7K91_21755</name>
</gene>
<name>A0A1A5YMX2_9BACL</name>
<dbReference type="InterPro" id="IPR050249">
    <property type="entry name" value="Pseudomonas-type_ThrB"/>
</dbReference>
<sequence>MQQESNVHTESGRNELLRELWQRFRPNEPLELTEGESGMNNVTVMGSSGGESFVLRVYNNYGNMEAVKLEHEMLDKLDKRSELPFLVPRPLVNEAGETVVELSDGRAGAVFRYIEGARPSGASERDAFQLGEAAGRLINTIKDMELIGKPQYSPYYALADSYAAMTGEKMAALSGASPLLEGKGEALAAIQLHREATERQCPEVAALPQQWIHGDLVFNNALSDGSRITGILDFEFVTVDCRAMELAVLIVDLIKPWNRDAAASIRAVIQGFTSQVSLNKEELRLLPVLIKLRLLDVALHFAVRFSDGIDSGEVLAGIIDDTMYGLHWLEQHSVLPEG</sequence>
<comment type="similarity">
    <text evidence="1">Belongs to the pseudomonas-type ThrB family.</text>
</comment>
<accession>A0A1A5YMX2</accession>
<feature type="domain" description="Aminoglycoside phosphotransferase" evidence="2">
    <location>
        <begin position="36"/>
        <end position="258"/>
    </location>
</feature>
<evidence type="ECO:0000313" key="4">
    <source>
        <dbReference type="Proteomes" id="UP000092024"/>
    </source>
</evidence>
<dbReference type="OrthoDB" id="156345at2"/>
<dbReference type="STRING" id="1844972.A7K91_21755"/>
<keyword evidence="4" id="KW-1185">Reference proteome</keyword>
<dbReference type="RefSeq" id="WP_068680937.1">
    <property type="nucleotide sequence ID" value="NZ_LYPA01000042.1"/>
</dbReference>
<dbReference type="InterPro" id="IPR011009">
    <property type="entry name" value="Kinase-like_dom_sf"/>
</dbReference>
<dbReference type="Pfam" id="PF01636">
    <property type="entry name" value="APH"/>
    <property type="match status" value="1"/>
</dbReference>
<organism evidence="3 4">
    <name type="scientific">Paenibacillus oryzae</name>
    <dbReference type="NCBI Taxonomy" id="1844972"/>
    <lineage>
        <taxon>Bacteria</taxon>
        <taxon>Bacillati</taxon>
        <taxon>Bacillota</taxon>
        <taxon>Bacilli</taxon>
        <taxon>Bacillales</taxon>
        <taxon>Paenibacillaceae</taxon>
        <taxon>Paenibacillus</taxon>
    </lineage>
</organism>
<comment type="caution">
    <text evidence="3">The sequence shown here is derived from an EMBL/GenBank/DDBJ whole genome shotgun (WGS) entry which is preliminary data.</text>
</comment>
<evidence type="ECO:0000313" key="3">
    <source>
        <dbReference type="EMBL" id="OBR66956.1"/>
    </source>
</evidence>
<dbReference type="Gene3D" id="3.90.1200.10">
    <property type="match status" value="1"/>
</dbReference>
<protein>
    <recommendedName>
        <fullName evidence="2">Aminoglycoside phosphotransferase domain-containing protein</fullName>
    </recommendedName>
</protein>
<dbReference type="EMBL" id="LYPA01000042">
    <property type="protein sequence ID" value="OBR66956.1"/>
    <property type="molecule type" value="Genomic_DNA"/>
</dbReference>
<dbReference type="GO" id="GO:0019202">
    <property type="term" value="F:amino acid kinase activity"/>
    <property type="evidence" value="ECO:0007669"/>
    <property type="project" value="TreeGrafter"/>
</dbReference>
<dbReference type="PANTHER" id="PTHR21064">
    <property type="entry name" value="AMINOGLYCOSIDE PHOSPHOTRANSFERASE DOMAIN-CONTAINING PROTEIN-RELATED"/>
    <property type="match status" value="1"/>
</dbReference>
<proteinExistence type="inferred from homology"/>
<dbReference type="Gene3D" id="3.30.200.20">
    <property type="entry name" value="Phosphorylase Kinase, domain 1"/>
    <property type="match status" value="1"/>
</dbReference>
<dbReference type="PANTHER" id="PTHR21064:SF6">
    <property type="entry name" value="AMINOGLYCOSIDE PHOSPHOTRANSFERASE DOMAIN-CONTAINING PROTEIN"/>
    <property type="match status" value="1"/>
</dbReference>
<dbReference type="AlphaFoldDB" id="A0A1A5YMX2"/>
<dbReference type="Proteomes" id="UP000092024">
    <property type="component" value="Unassembled WGS sequence"/>
</dbReference>
<evidence type="ECO:0000259" key="2">
    <source>
        <dbReference type="Pfam" id="PF01636"/>
    </source>
</evidence>
<dbReference type="SUPFAM" id="SSF56112">
    <property type="entry name" value="Protein kinase-like (PK-like)"/>
    <property type="match status" value="1"/>
</dbReference>
<dbReference type="InterPro" id="IPR002575">
    <property type="entry name" value="Aminoglycoside_PTrfase"/>
</dbReference>